<dbReference type="GO" id="GO:0006281">
    <property type="term" value="P:DNA repair"/>
    <property type="evidence" value="ECO:0007669"/>
    <property type="project" value="InterPro"/>
</dbReference>
<dbReference type="SUPFAM" id="SSF56672">
    <property type="entry name" value="DNA/RNA polymerases"/>
    <property type="match status" value="1"/>
</dbReference>
<feature type="domain" description="UmuC" evidence="1">
    <location>
        <begin position="2"/>
        <end position="35"/>
    </location>
</feature>
<dbReference type="EMBL" id="DPOP01000088">
    <property type="protein sequence ID" value="HCW67605.1"/>
    <property type="molecule type" value="Genomic_DNA"/>
</dbReference>
<protein>
    <recommendedName>
        <fullName evidence="1">UmuC domain-containing protein</fullName>
    </recommendedName>
</protein>
<dbReference type="Pfam" id="PF00817">
    <property type="entry name" value="IMS"/>
    <property type="match status" value="1"/>
</dbReference>
<evidence type="ECO:0000313" key="2">
    <source>
        <dbReference type="EMBL" id="HCW67605.1"/>
    </source>
</evidence>
<proteinExistence type="predicted"/>
<dbReference type="InterPro" id="IPR001126">
    <property type="entry name" value="UmuC"/>
</dbReference>
<evidence type="ECO:0000313" key="3">
    <source>
        <dbReference type="Proteomes" id="UP000264179"/>
    </source>
</evidence>
<name>A0A3D5N820_9PROT</name>
<dbReference type="PROSITE" id="PS50173">
    <property type="entry name" value="UMUC"/>
    <property type="match status" value="1"/>
</dbReference>
<gene>
    <name evidence="2" type="ORF">DHR80_10455</name>
</gene>
<dbReference type="AlphaFoldDB" id="A0A3D5N820"/>
<dbReference type="Proteomes" id="UP000264179">
    <property type="component" value="Unassembled WGS sequence"/>
</dbReference>
<dbReference type="InterPro" id="IPR043502">
    <property type="entry name" value="DNA/RNA_pol_sf"/>
</dbReference>
<evidence type="ECO:0000259" key="1">
    <source>
        <dbReference type="PROSITE" id="PS50173"/>
    </source>
</evidence>
<organism evidence="2 3">
    <name type="scientific">Thalassospira lucentensis</name>
    <dbReference type="NCBI Taxonomy" id="168935"/>
    <lineage>
        <taxon>Bacteria</taxon>
        <taxon>Pseudomonadati</taxon>
        <taxon>Pseudomonadota</taxon>
        <taxon>Alphaproteobacteria</taxon>
        <taxon>Rhodospirillales</taxon>
        <taxon>Thalassospiraceae</taxon>
        <taxon>Thalassospira</taxon>
    </lineage>
</organism>
<reference evidence="2 3" key="1">
    <citation type="journal article" date="2018" name="Nat. Biotechnol.">
        <title>A standardized bacterial taxonomy based on genome phylogeny substantially revises the tree of life.</title>
        <authorList>
            <person name="Parks D.H."/>
            <person name="Chuvochina M."/>
            <person name="Waite D.W."/>
            <person name="Rinke C."/>
            <person name="Skarshewski A."/>
            <person name="Chaumeil P.A."/>
            <person name="Hugenholtz P."/>
        </authorList>
    </citation>
    <scope>NUCLEOTIDE SEQUENCE [LARGE SCALE GENOMIC DNA]</scope>
    <source>
        <strain evidence="2">UBA9881</strain>
    </source>
</reference>
<dbReference type="Gene3D" id="3.40.1170.60">
    <property type="match status" value="1"/>
</dbReference>
<comment type="caution">
    <text evidence="2">The sequence shown here is derived from an EMBL/GenBank/DDBJ whole genome shotgun (WGS) entry which is preliminary data.</text>
</comment>
<sequence length="35" mass="3990">MIGLVDCDCFYVSCERLFDPKLRGRPVICLSNNVI</sequence>
<accession>A0A3D5N820</accession>